<dbReference type="Gene3D" id="3.60.20.40">
    <property type="match status" value="1"/>
</dbReference>
<evidence type="ECO:0000313" key="2">
    <source>
        <dbReference type="Proteomes" id="UP000199118"/>
    </source>
</evidence>
<protein>
    <submittedName>
        <fullName evidence="1">Gamma-glutamyltransferase 2. Threonine peptidase. MEROPS family T03</fullName>
    </submittedName>
</protein>
<dbReference type="Pfam" id="PF01019">
    <property type="entry name" value="G_glu_transpept"/>
    <property type="match status" value="1"/>
</dbReference>
<evidence type="ECO:0000313" key="1">
    <source>
        <dbReference type="EMBL" id="SDX83761.1"/>
    </source>
</evidence>
<dbReference type="PANTHER" id="PTHR43881:SF1">
    <property type="entry name" value="GAMMA-GLUTAMYLTRANSPEPTIDASE (AFU_ORTHOLOGUE AFUA_4G13580)"/>
    <property type="match status" value="1"/>
</dbReference>
<reference evidence="1 2" key="1">
    <citation type="submission" date="2016-10" db="EMBL/GenBank/DDBJ databases">
        <authorList>
            <person name="de Groot N.N."/>
        </authorList>
    </citation>
    <scope>NUCLEOTIDE SEQUENCE [LARGE SCALE GENOMIC DNA]</scope>
    <source>
        <strain evidence="1 2">DSM 17890</strain>
    </source>
</reference>
<dbReference type="GO" id="GO:0016740">
    <property type="term" value="F:transferase activity"/>
    <property type="evidence" value="ECO:0007669"/>
    <property type="project" value="UniProtKB-KW"/>
</dbReference>
<dbReference type="Gene3D" id="1.10.246.130">
    <property type="match status" value="1"/>
</dbReference>
<proteinExistence type="predicted"/>
<sequence>MTAPTPLPDADFPRARDFHLPGRSAVYAANGMAATSHPIASKTAVEILEAGGNAVDAAIAAALVCGIGEPAMTGIGGDMFALIHKEGEAEIIGLNGSGRAPAGLSSAALREEGLDRMPEYSPHAVTVPGAIDAFCRLSADHGRLGLDRVLAPAIRYADEGIVVHPRVAHDWEQSGEVLRGRARDHYMIGGAPLRAGQIFRAPGQAEVLRRVAAQGRAGFYEGEVAEDMVASLNALGGTHTLADFAATACDYVEPVSGSYRGVDLVELPPNGQGVTALLLAKILEHFDIASLPPFGAVRAHIEAEAAKLAYDARDRFVADPERAALRMSHMLADDTAAKLAALIDPEKAMASPAEASEAVHKETIYLTVVDRDLTKVSLIYSIFHGFGSGMASDRFGVLFQNRGAGFVLTDGHVNEAAGGKRPMHTIIPAMVREGGQVTRSFGVMGGAYQPNGHVRVLSNLVDYGMESQAALDAPRAFGVGAEMQVERGYGAEAREGLTARGQKLVTPATPIGGAQMITVDREAGVLIGASDHRKDGGALGC</sequence>
<keyword evidence="2" id="KW-1185">Reference proteome</keyword>
<organism evidence="1 2">
    <name type="scientific">Albimonas donghaensis</name>
    <dbReference type="NCBI Taxonomy" id="356660"/>
    <lineage>
        <taxon>Bacteria</taxon>
        <taxon>Pseudomonadati</taxon>
        <taxon>Pseudomonadota</taxon>
        <taxon>Alphaproteobacteria</taxon>
        <taxon>Rhodobacterales</taxon>
        <taxon>Paracoccaceae</taxon>
        <taxon>Albimonas</taxon>
    </lineage>
</organism>
<dbReference type="AlphaFoldDB" id="A0A1H3EYF2"/>
<keyword evidence="1" id="KW-0808">Transferase</keyword>
<dbReference type="SUPFAM" id="SSF56235">
    <property type="entry name" value="N-terminal nucleophile aminohydrolases (Ntn hydrolases)"/>
    <property type="match status" value="1"/>
</dbReference>
<dbReference type="EMBL" id="FNMZ01000011">
    <property type="protein sequence ID" value="SDX83761.1"/>
    <property type="molecule type" value="Genomic_DNA"/>
</dbReference>
<dbReference type="InterPro" id="IPR052896">
    <property type="entry name" value="GGT-like_enzyme"/>
</dbReference>
<dbReference type="InterPro" id="IPR029055">
    <property type="entry name" value="Ntn_hydrolases_N"/>
</dbReference>
<dbReference type="PANTHER" id="PTHR43881">
    <property type="entry name" value="GAMMA-GLUTAMYLTRANSPEPTIDASE (AFU_ORTHOLOGUE AFUA_4G13580)"/>
    <property type="match status" value="1"/>
</dbReference>
<dbReference type="InterPro" id="IPR043137">
    <property type="entry name" value="GGT_ssub_C"/>
</dbReference>
<dbReference type="PRINTS" id="PR01210">
    <property type="entry name" value="GGTRANSPTASE"/>
</dbReference>
<name>A0A1H3EYF2_9RHOB</name>
<accession>A0A1H3EYF2</accession>
<dbReference type="Proteomes" id="UP000199118">
    <property type="component" value="Unassembled WGS sequence"/>
</dbReference>
<dbReference type="STRING" id="356660.SAMN05444336_11148"/>
<dbReference type="InterPro" id="IPR043138">
    <property type="entry name" value="GGT_lsub"/>
</dbReference>
<gene>
    <name evidence="1" type="ORF">SAMN05444336_11148</name>
</gene>